<feature type="domain" description="Histidine kinase" evidence="9">
    <location>
        <begin position="358"/>
        <end position="575"/>
    </location>
</feature>
<comment type="subcellular location">
    <subcellularLocation>
        <location evidence="2">Cell membrane</location>
    </subcellularLocation>
</comment>
<evidence type="ECO:0000256" key="4">
    <source>
        <dbReference type="ARBA" id="ARBA00022553"/>
    </source>
</evidence>
<comment type="caution">
    <text evidence="12">The sequence shown here is derived from an EMBL/GenBank/DDBJ whole genome shotgun (WGS) entry which is preliminary data.</text>
</comment>
<dbReference type="Gene3D" id="1.10.287.130">
    <property type="match status" value="1"/>
</dbReference>
<dbReference type="Pfam" id="PF00072">
    <property type="entry name" value="Response_reg"/>
    <property type="match status" value="1"/>
</dbReference>
<evidence type="ECO:0000259" key="11">
    <source>
        <dbReference type="PROSITE" id="PS50921"/>
    </source>
</evidence>
<dbReference type="InterPro" id="IPR003594">
    <property type="entry name" value="HATPase_dom"/>
</dbReference>
<evidence type="ECO:0000256" key="7">
    <source>
        <dbReference type="PROSITE-ProRule" id="PRU00169"/>
    </source>
</evidence>
<feature type="region of interest" description="Disordered" evidence="8">
    <location>
        <begin position="1"/>
        <end position="36"/>
    </location>
</feature>
<evidence type="ECO:0000256" key="3">
    <source>
        <dbReference type="ARBA" id="ARBA00012438"/>
    </source>
</evidence>
<reference evidence="12 13" key="1">
    <citation type="submission" date="2023-10" db="EMBL/GenBank/DDBJ databases">
        <title>Development of a sustainable strategy for remediation of hydrocarbon-contaminated territories based on the waste exchange concept.</title>
        <authorList>
            <person name="Krivoruchko A."/>
        </authorList>
    </citation>
    <scope>NUCLEOTIDE SEQUENCE [LARGE SCALE GENOMIC DNA]</scope>
    <source>
        <strain evidence="12 13">IEGM 1323</strain>
    </source>
</reference>
<dbReference type="InterPro" id="IPR036097">
    <property type="entry name" value="HisK_dim/P_sf"/>
</dbReference>
<evidence type="ECO:0000256" key="8">
    <source>
        <dbReference type="SAM" id="MobiDB-lite"/>
    </source>
</evidence>
<dbReference type="CDD" id="cd00082">
    <property type="entry name" value="HisKA"/>
    <property type="match status" value="1"/>
</dbReference>
<dbReference type="SUPFAM" id="SSF52172">
    <property type="entry name" value="CheY-like"/>
    <property type="match status" value="1"/>
</dbReference>
<dbReference type="Gene3D" id="1.10.10.10">
    <property type="entry name" value="Winged helix-like DNA-binding domain superfamily/Winged helix DNA-binding domain"/>
    <property type="match status" value="1"/>
</dbReference>
<dbReference type="SUPFAM" id="SSF55874">
    <property type="entry name" value="ATPase domain of HSP90 chaperone/DNA topoisomerase II/histidine kinase"/>
    <property type="match status" value="1"/>
</dbReference>
<dbReference type="SUPFAM" id="SSF47384">
    <property type="entry name" value="Homodimeric domain of signal transducing histidine kinase"/>
    <property type="match status" value="1"/>
</dbReference>
<evidence type="ECO:0000313" key="12">
    <source>
        <dbReference type="EMBL" id="MDV6260996.1"/>
    </source>
</evidence>
<evidence type="ECO:0000256" key="2">
    <source>
        <dbReference type="ARBA" id="ARBA00004236"/>
    </source>
</evidence>
<feature type="compositionally biased region" description="Basic and acidic residues" evidence="8">
    <location>
        <begin position="10"/>
        <end position="31"/>
    </location>
</feature>
<keyword evidence="5" id="KW-0808">Transferase</keyword>
<evidence type="ECO:0000259" key="10">
    <source>
        <dbReference type="PROSITE" id="PS50110"/>
    </source>
</evidence>
<dbReference type="InterPro" id="IPR005467">
    <property type="entry name" value="His_kinase_dom"/>
</dbReference>
<evidence type="ECO:0000256" key="6">
    <source>
        <dbReference type="ARBA" id="ARBA00023012"/>
    </source>
</evidence>
<dbReference type="SMART" id="SM00388">
    <property type="entry name" value="HisKA"/>
    <property type="match status" value="1"/>
</dbReference>
<protein>
    <recommendedName>
        <fullName evidence="3">histidine kinase</fullName>
        <ecNumber evidence="3">2.7.13.3</ecNumber>
    </recommendedName>
</protein>
<dbReference type="Gene3D" id="3.30.565.10">
    <property type="entry name" value="Histidine kinase-like ATPase, C-terminal domain"/>
    <property type="match status" value="1"/>
</dbReference>
<dbReference type="CDD" id="cd17574">
    <property type="entry name" value="REC_OmpR"/>
    <property type="match status" value="1"/>
</dbReference>
<dbReference type="InterPro" id="IPR005561">
    <property type="entry name" value="ANTAR"/>
</dbReference>
<dbReference type="Pfam" id="PF02518">
    <property type="entry name" value="HATPase_c"/>
    <property type="match status" value="1"/>
</dbReference>
<feature type="domain" description="ANTAR" evidence="11">
    <location>
        <begin position="736"/>
        <end position="797"/>
    </location>
</feature>
<dbReference type="Gene3D" id="3.30.450.20">
    <property type="entry name" value="PAS domain"/>
    <property type="match status" value="1"/>
</dbReference>
<dbReference type="InterPro" id="IPR036388">
    <property type="entry name" value="WH-like_DNA-bd_sf"/>
</dbReference>
<dbReference type="InterPro" id="IPR003661">
    <property type="entry name" value="HisK_dim/P_dom"/>
</dbReference>
<dbReference type="PROSITE" id="PS50921">
    <property type="entry name" value="ANTAR"/>
    <property type="match status" value="1"/>
</dbReference>
<dbReference type="PANTHER" id="PTHR43547:SF2">
    <property type="entry name" value="HYBRID SIGNAL TRANSDUCTION HISTIDINE KINASE C"/>
    <property type="match status" value="1"/>
</dbReference>
<dbReference type="EMBL" id="JAWLJX010000001">
    <property type="protein sequence ID" value="MDV6260996.1"/>
    <property type="molecule type" value="Genomic_DNA"/>
</dbReference>
<dbReference type="Pfam" id="PF00512">
    <property type="entry name" value="HisKA"/>
    <property type="match status" value="1"/>
</dbReference>
<dbReference type="Pfam" id="PF03861">
    <property type="entry name" value="ANTAR"/>
    <property type="match status" value="1"/>
</dbReference>
<dbReference type="PROSITE" id="PS50109">
    <property type="entry name" value="HIS_KIN"/>
    <property type="match status" value="1"/>
</dbReference>
<sequence length="809" mass="87481">MRPPNSRGTLVEKDEAMNSARSDDGSARLDELFPGDNPTDARFRELDWASTDVGPVESWPDELVTAVRTVLPSTIPMLIWWGPHLVQIFNHSYTNFLGDKFPRAAGQRASESWSEMWDYVGGLCAQVVDGREPVHGVRQLFVMERYGYPEETYWTFSYSPIFGPGGTVLGVFVATTEVTMQVLGERRMHALLALGSLTGDDTGGPVGICRAAIDALGNEAREFPLVAAYLRRDLADDGELEHIATAGALGCEAATWDLADVVEVSDGRVTRATVDVNGTVANAVIVPLTLAGHARPIGALLVGVDVFRARDDSATSFLVAVAERVSTALTASHAFEMERRRVAALAEADEAKTRLLENVGHEFRTPLTLLAGPLDSVRESTTSTLTDGDRDSLDVVHRASTRLRRLVDDLLDAVSADAGQLRARLEPTDLAAVIRDCASMFAAVVSYQGLELVVDAAEDVVVLTDGEMWAKVVFNLVANAVKYTPAGRISVRLVTGADAIRLVVADTGLGIPEDDLPRIFDRFHRVERSGAHSIEGSGIGLALVSDLVTVLDGRIDVDSQVGVGSTFTVVVPRLPVESTAGVERPIPAVDSVSAIFAPQEPATVTTDRADILLVEDNIDMRNYLVRLLTDEGWTITTAGDVETALDRARSTTPGLVLTDVMLPGRSGLDLVDDIRRDDALQRVPVILVTARAGTDFVLDGLGRGADDYIVKPFHDRELVARIRVHLELSRMREQLLEESDNQAATLRSALDTRAAIGRAVGILMSVYRIDADAAFAQLTELSQNSNRKTRDLAIMIADDFTAGLSREGQ</sequence>
<dbReference type="InterPro" id="IPR036890">
    <property type="entry name" value="HATPase_C_sf"/>
</dbReference>
<dbReference type="PROSITE" id="PS50110">
    <property type="entry name" value="RESPONSE_REGULATORY"/>
    <property type="match status" value="1"/>
</dbReference>
<dbReference type="Proteomes" id="UP001185755">
    <property type="component" value="Unassembled WGS sequence"/>
</dbReference>
<dbReference type="SMART" id="SM01012">
    <property type="entry name" value="ANTAR"/>
    <property type="match status" value="1"/>
</dbReference>
<keyword evidence="6" id="KW-0902">Two-component regulatory system</keyword>
<evidence type="ECO:0000259" key="9">
    <source>
        <dbReference type="PROSITE" id="PS50109"/>
    </source>
</evidence>
<dbReference type="InterPro" id="IPR004358">
    <property type="entry name" value="Sig_transdc_His_kin-like_C"/>
</dbReference>
<dbReference type="EC" id="2.7.13.3" evidence="3"/>
<evidence type="ECO:0000256" key="1">
    <source>
        <dbReference type="ARBA" id="ARBA00000085"/>
    </source>
</evidence>
<dbReference type="Gene3D" id="3.40.50.2300">
    <property type="match status" value="1"/>
</dbReference>
<proteinExistence type="predicted"/>
<feature type="domain" description="Response regulatory" evidence="10">
    <location>
        <begin position="610"/>
        <end position="726"/>
    </location>
</feature>
<gene>
    <name evidence="12" type="ORF">R3P96_06550</name>
</gene>
<dbReference type="PRINTS" id="PR00344">
    <property type="entry name" value="BCTRLSENSOR"/>
</dbReference>
<comment type="catalytic activity">
    <reaction evidence="1">
        <text>ATP + protein L-histidine = ADP + protein N-phospho-L-histidine.</text>
        <dbReference type="EC" id="2.7.13.3"/>
    </reaction>
</comment>
<dbReference type="InterPro" id="IPR001789">
    <property type="entry name" value="Sig_transdc_resp-reg_receiver"/>
</dbReference>
<dbReference type="RefSeq" id="WP_317563691.1">
    <property type="nucleotide sequence ID" value="NZ_JAWLJX010000001.1"/>
</dbReference>
<name>A0ABU4BA47_9NOCA</name>
<organism evidence="12 13">
    <name type="scientific">Rhodococcoides yunnanense</name>
    <dbReference type="NCBI Taxonomy" id="278209"/>
    <lineage>
        <taxon>Bacteria</taxon>
        <taxon>Bacillati</taxon>
        <taxon>Actinomycetota</taxon>
        <taxon>Actinomycetes</taxon>
        <taxon>Mycobacteriales</taxon>
        <taxon>Nocardiaceae</taxon>
        <taxon>Rhodococcoides</taxon>
    </lineage>
</organism>
<dbReference type="InterPro" id="IPR011006">
    <property type="entry name" value="CheY-like_superfamily"/>
</dbReference>
<keyword evidence="13" id="KW-1185">Reference proteome</keyword>
<keyword evidence="4 7" id="KW-0597">Phosphoprotein</keyword>
<evidence type="ECO:0000313" key="13">
    <source>
        <dbReference type="Proteomes" id="UP001185755"/>
    </source>
</evidence>
<dbReference type="PANTHER" id="PTHR43547">
    <property type="entry name" value="TWO-COMPONENT HISTIDINE KINASE"/>
    <property type="match status" value="1"/>
</dbReference>
<accession>A0ABU4BA47</accession>
<dbReference type="SMART" id="SM00387">
    <property type="entry name" value="HATPase_c"/>
    <property type="match status" value="1"/>
</dbReference>
<dbReference type="SMART" id="SM00448">
    <property type="entry name" value="REC"/>
    <property type="match status" value="1"/>
</dbReference>
<feature type="modified residue" description="4-aspartylphosphate" evidence="7">
    <location>
        <position position="659"/>
    </location>
</feature>
<keyword evidence="5" id="KW-0418">Kinase</keyword>
<evidence type="ECO:0000256" key="5">
    <source>
        <dbReference type="ARBA" id="ARBA00022777"/>
    </source>
</evidence>